<feature type="binding site" evidence="11">
    <location>
        <position position="83"/>
    </location>
    <ligand>
        <name>NAD(+)</name>
        <dbReference type="ChEBI" id="CHEBI:57540"/>
    </ligand>
</feature>
<evidence type="ECO:0000256" key="9">
    <source>
        <dbReference type="PIRSR" id="PIRSR000114-1"/>
    </source>
</evidence>
<dbReference type="Pfam" id="PF07479">
    <property type="entry name" value="NAD_Gly3P_dh_C"/>
    <property type="match status" value="1"/>
</dbReference>
<dbReference type="UniPathway" id="UPA00940"/>
<feature type="binding site" evidence="8">
    <location>
        <position position="258"/>
    </location>
    <ligand>
        <name>sn-glycerol 3-phosphate</name>
        <dbReference type="ChEBI" id="CHEBI:57597"/>
    </ligand>
</feature>
<dbReference type="Gene3D" id="3.40.50.720">
    <property type="entry name" value="NAD(P)-binding Rossmann-like Domain"/>
    <property type="match status" value="1"/>
</dbReference>
<feature type="binding site" evidence="8">
    <location>
        <position position="106"/>
    </location>
    <ligand>
        <name>sn-glycerol 3-phosphate</name>
        <dbReference type="ChEBI" id="CHEBI:57597"/>
    </ligand>
</feature>
<dbReference type="InterPro" id="IPR036291">
    <property type="entry name" value="NAD(P)-bd_dom_sf"/>
</dbReference>
<dbReference type="EMBL" id="CP051480">
    <property type="protein sequence ID" value="QJG66129.1"/>
    <property type="molecule type" value="Genomic_DNA"/>
</dbReference>
<keyword evidence="7 8" id="KW-1208">Phospholipid metabolism</keyword>
<feature type="binding site" evidence="10">
    <location>
        <position position="106"/>
    </location>
    <ligand>
        <name>substrate</name>
    </ligand>
</feature>
<dbReference type="PRINTS" id="PR00077">
    <property type="entry name" value="GPDHDRGNASE"/>
</dbReference>
<dbReference type="EC" id="1.1.1.94" evidence="8"/>
<evidence type="ECO:0000256" key="13">
    <source>
        <dbReference type="RuleBase" id="RU000439"/>
    </source>
</evidence>
<name>A0A858U250_9MOLU</name>
<evidence type="ECO:0000256" key="7">
    <source>
        <dbReference type="ARBA" id="ARBA00023264"/>
    </source>
</evidence>
<comment type="similarity">
    <text evidence="1 8 12">Belongs to the NAD-dependent glycerol-3-phosphate dehydrogenase family.</text>
</comment>
<evidence type="ECO:0000256" key="8">
    <source>
        <dbReference type="HAMAP-Rule" id="MF_00394"/>
    </source>
</evidence>
<evidence type="ECO:0000313" key="17">
    <source>
        <dbReference type="Proteomes" id="UP000501728"/>
    </source>
</evidence>
<dbReference type="GO" id="GO:0046168">
    <property type="term" value="P:glycerol-3-phosphate catabolic process"/>
    <property type="evidence" value="ECO:0007669"/>
    <property type="project" value="InterPro"/>
</dbReference>
<feature type="binding site" evidence="11">
    <location>
        <position position="257"/>
    </location>
    <ligand>
        <name>NAD(+)</name>
        <dbReference type="ChEBI" id="CHEBI:57540"/>
    </ligand>
</feature>
<keyword evidence="2 8" id="KW-0444">Lipid biosynthesis</keyword>
<gene>
    <name evidence="8" type="primary">gpsA</name>
    <name evidence="16" type="ORF">HGG64_00060</name>
</gene>
<keyword evidence="3 8" id="KW-0560">Oxidoreductase</keyword>
<comment type="caution">
    <text evidence="8">Lacks conserved residue(s) required for the propagation of feature annotation.</text>
</comment>
<evidence type="ECO:0000256" key="10">
    <source>
        <dbReference type="PIRSR" id="PIRSR000114-2"/>
    </source>
</evidence>
<keyword evidence="5 8" id="KW-0443">Lipid metabolism</keyword>
<dbReference type="GO" id="GO:0008654">
    <property type="term" value="P:phospholipid biosynthetic process"/>
    <property type="evidence" value="ECO:0007669"/>
    <property type="project" value="UniProtKB-KW"/>
</dbReference>
<dbReference type="SUPFAM" id="SSF51735">
    <property type="entry name" value="NAD(P)-binding Rossmann-fold domains"/>
    <property type="match status" value="1"/>
</dbReference>
<feature type="domain" description="Glycerol-3-phosphate dehydrogenase NAD-dependent N-terminal" evidence="14">
    <location>
        <begin position="4"/>
        <end position="162"/>
    </location>
</feature>
<comment type="subcellular location">
    <subcellularLocation>
        <location evidence="8">Cytoplasm</location>
    </subcellularLocation>
</comment>
<dbReference type="InterPro" id="IPR008927">
    <property type="entry name" value="6-PGluconate_DH-like_C_sf"/>
</dbReference>
<feature type="binding site" evidence="8">
    <location>
        <position position="142"/>
    </location>
    <ligand>
        <name>NADPH</name>
        <dbReference type="ChEBI" id="CHEBI:57783"/>
    </ligand>
</feature>
<sequence length="329" mass="36862">MRQKIAILGSGGMGTACATILEDNNHDVIIYGIDGQEIEDLKNGRNLKYFPDNISFPNFKTTNNLDEAVIDADYILFAIPTQFIEEIFKLVVSKVTKPTIFINVAKGFWPNTAVSVYDEMNNLIKTNSKIMGVVSLIGPSFAIDIVKKNITLVNAVAYNKNLAKKVQKLFSNQWFRVYSQNDVKGAEVGAIFKNMIAIASGMAEALGYSTNTQVALISRSIKEILTFNKYVGGKKATIFGLSGIGDLILTALSPKSRNYTFGKNYFLKNNQEKNMTVEGLKSIEIIYENYIKNKKLELPIIEALYKIIYKKDKVKEVIKSLMIRPLKHE</sequence>
<dbReference type="GO" id="GO:0047952">
    <property type="term" value="F:glycerol-3-phosphate dehydrogenase [NAD(P)+] activity"/>
    <property type="evidence" value="ECO:0007669"/>
    <property type="project" value="UniProtKB-UniRule"/>
</dbReference>
<evidence type="ECO:0000256" key="1">
    <source>
        <dbReference type="ARBA" id="ARBA00011009"/>
    </source>
</evidence>
<dbReference type="GO" id="GO:0046167">
    <property type="term" value="P:glycerol-3-phosphate biosynthetic process"/>
    <property type="evidence" value="ECO:0007669"/>
    <property type="project" value="UniProtKB-UniRule"/>
</dbReference>
<dbReference type="PROSITE" id="PS51257">
    <property type="entry name" value="PROKAR_LIPOPROTEIN"/>
    <property type="match status" value="1"/>
</dbReference>
<evidence type="ECO:0000313" key="16">
    <source>
        <dbReference type="EMBL" id="QJG66129.1"/>
    </source>
</evidence>
<feature type="binding site" evidence="8">
    <location>
        <position position="106"/>
    </location>
    <ligand>
        <name>NADPH</name>
        <dbReference type="ChEBI" id="CHEBI:57783"/>
    </ligand>
</feature>
<dbReference type="Pfam" id="PF01210">
    <property type="entry name" value="NAD_Gly3P_dh_N"/>
    <property type="match status" value="1"/>
</dbReference>
<reference evidence="16 17" key="1">
    <citation type="submission" date="2020-04" db="EMBL/GenBank/DDBJ databases">
        <title>Novel Mycoplasma species detected in Phocoena phocoena (harbor porpoise) from the USA.</title>
        <authorList>
            <person name="Volokhov D.V."/>
        </authorList>
    </citation>
    <scope>NUCLEOTIDE SEQUENCE [LARGE SCALE GENOMIC DNA]</scope>
    <source>
        <strain evidence="16 17">C264-NAS</strain>
    </source>
</reference>
<dbReference type="GO" id="GO:0051287">
    <property type="term" value="F:NAD binding"/>
    <property type="evidence" value="ECO:0007669"/>
    <property type="project" value="InterPro"/>
</dbReference>
<dbReference type="NCBIfam" id="NF000940">
    <property type="entry name" value="PRK00094.1-2"/>
    <property type="match status" value="1"/>
</dbReference>
<feature type="binding site" evidence="8">
    <location>
        <position position="138"/>
    </location>
    <ligand>
        <name>sn-glycerol 3-phosphate</name>
        <dbReference type="ChEBI" id="CHEBI:57597"/>
    </ligand>
</feature>
<feature type="domain" description="Glycerol-3-phosphate dehydrogenase NAD-dependent C-terminal" evidence="15">
    <location>
        <begin position="182"/>
        <end position="318"/>
    </location>
</feature>
<dbReference type="Proteomes" id="UP000501728">
    <property type="component" value="Chromosome"/>
</dbReference>
<evidence type="ECO:0000256" key="2">
    <source>
        <dbReference type="ARBA" id="ARBA00022516"/>
    </source>
</evidence>
<feature type="binding site" evidence="11">
    <location>
        <begin position="9"/>
        <end position="14"/>
    </location>
    <ligand>
        <name>NAD(+)</name>
        <dbReference type="ChEBI" id="CHEBI:57540"/>
    </ligand>
</feature>
<dbReference type="KEGG" id="mphn:HGG64_00060"/>
<keyword evidence="8" id="KW-0521">NADP</keyword>
<dbReference type="HAMAP" id="MF_00394">
    <property type="entry name" value="NAD_Glyc3P_dehydrog"/>
    <property type="match status" value="1"/>
</dbReference>
<dbReference type="GO" id="GO:0005829">
    <property type="term" value="C:cytosol"/>
    <property type="evidence" value="ECO:0007669"/>
    <property type="project" value="TreeGrafter"/>
</dbReference>
<feature type="binding site" evidence="11">
    <location>
        <position position="142"/>
    </location>
    <ligand>
        <name>NAD(+)</name>
        <dbReference type="ChEBI" id="CHEBI:57540"/>
    </ligand>
</feature>
<feature type="binding site" evidence="10">
    <location>
        <begin position="257"/>
        <end position="258"/>
    </location>
    <ligand>
        <name>substrate</name>
    </ligand>
</feature>
<comment type="pathway">
    <text evidence="8">Membrane lipid metabolism; glycerophospholipid metabolism.</text>
</comment>
<dbReference type="PANTHER" id="PTHR11728:SF1">
    <property type="entry name" value="GLYCEROL-3-PHOSPHATE DEHYDROGENASE [NAD(+)] 2, CHLOROPLASTIC"/>
    <property type="match status" value="1"/>
</dbReference>
<feature type="binding site" evidence="8">
    <location>
        <position position="278"/>
    </location>
    <ligand>
        <name>NADPH</name>
        <dbReference type="ChEBI" id="CHEBI:57783"/>
    </ligand>
</feature>
<feature type="binding site" evidence="8">
    <location>
        <position position="140"/>
    </location>
    <ligand>
        <name>sn-glycerol 3-phosphate</name>
        <dbReference type="ChEBI" id="CHEBI:57597"/>
    </ligand>
</feature>
<dbReference type="PIRSF" id="PIRSF000114">
    <property type="entry name" value="Glycerol-3-P_dh"/>
    <property type="match status" value="1"/>
</dbReference>
<protein>
    <recommendedName>
        <fullName evidence="8">Glycerol-3-phosphate dehydrogenase [NAD(P)+]</fullName>
        <ecNumber evidence="8">1.1.1.94</ecNumber>
    </recommendedName>
    <alternativeName>
        <fullName evidence="8">NAD(P)(+)-dependent glycerol-3-phosphate dehydrogenase</fullName>
    </alternativeName>
    <alternativeName>
        <fullName evidence="8">NAD(P)H-dependent dihydroxyacetone-phosphate reductase</fullName>
    </alternativeName>
</protein>
<dbReference type="PANTHER" id="PTHR11728">
    <property type="entry name" value="GLYCEROL-3-PHOSPHATE DEHYDROGENASE"/>
    <property type="match status" value="1"/>
</dbReference>
<evidence type="ECO:0000256" key="12">
    <source>
        <dbReference type="RuleBase" id="RU000437"/>
    </source>
</evidence>
<keyword evidence="8" id="KW-0547">Nucleotide-binding</keyword>
<feature type="binding site" evidence="8">
    <location>
        <position position="257"/>
    </location>
    <ligand>
        <name>NADPH</name>
        <dbReference type="ChEBI" id="CHEBI:57783"/>
    </ligand>
</feature>
<dbReference type="PROSITE" id="PS00957">
    <property type="entry name" value="NAD_G3PDH"/>
    <property type="match status" value="1"/>
</dbReference>
<feature type="binding site" evidence="8">
    <location>
        <position position="49"/>
    </location>
    <ligand>
        <name>NADPH</name>
        <dbReference type="ChEBI" id="CHEBI:57783"/>
    </ligand>
</feature>
<organism evidence="16 17">
    <name type="scientific">Mycoplasma phocoeninasale</name>
    <dbReference type="NCBI Taxonomy" id="2726117"/>
    <lineage>
        <taxon>Bacteria</taxon>
        <taxon>Bacillati</taxon>
        <taxon>Mycoplasmatota</taxon>
        <taxon>Mollicutes</taxon>
        <taxon>Mycoplasmataceae</taxon>
        <taxon>Mycoplasma</taxon>
    </lineage>
</organism>
<keyword evidence="6 8" id="KW-0594">Phospholipid biosynthesis</keyword>
<comment type="catalytic activity">
    <reaction evidence="8 13">
        <text>sn-glycerol 3-phosphate + NADP(+) = dihydroxyacetone phosphate + NADPH + H(+)</text>
        <dbReference type="Rhea" id="RHEA:11096"/>
        <dbReference type="ChEBI" id="CHEBI:15378"/>
        <dbReference type="ChEBI" id="CHEBI:57597"/>
        <dbReference type="ChEBI" id="CHEBI:57642"/>
        <dbReference type="ChEBI" id="CHEBI:57783"/>
        <dbReference type="ChEBI" id="CHEBI:58349"/>
        <dbReference type="EC" id="1.1.1.94"/>
    </reaction>
</comment>
<evidence type="ECO:0000256" key="5">
    <source>
        <dbReference type="ARBA" id="ARBA00023098"/>
    </source>
</evidence>
<comment type="function">
    <text evidence="8">Catalyzes the reduction of the glycolytic intermediate dihydroxyacetone phosphate (DHAP) to sn-glycerol 3-phosphate (G3P), the key precursor for phospholipid synthesis.</text>
</comment>
<evidence type="ECO:0000259" key="14">
    <source>
        <dbReference type="Pfam" id="PF01210"/>
    </source>
</evidence>
<dbReference type="GO" id="GO:0006650">
    <property type="term" value="P:glycerophospholipid metabolic process"/>
    <property type="evidence" value="ECO:0007669"/>
    <property type="project" value="UniProtKB-UniRule"/>
</dbReference>
<dbReference type="GO" id="GO:0005975">
    <property type="term" value="P:carbohydrate metabolic process"/>
    <property type="evidence" value="ECO:0007669"/>
    <property type="project" value="InterPro"/>
</dbReference>
<feature type="binding site" evidence="8">
    <location>
        <position position="193"/>
    </location>
    <ligand>
        <name>sn-glycerol 3-phosphate</name>
        <dbReference type="ChEBI" id="CHEBI:57597"/>
    </ligand>
</feature>
<keyword evidence="4 8" id="KW-0520">NAD</keyword>
<dbReference type="AlphaFoldDB" id="A0A858U250"/>
<dbReference type="InterPro" id="IPR011128">
    <property type="entry name" value="G3P_DH_NAD-dep_N"/>
</dbReference>
<feature type="binding site" evidence="8">
    <location>
        <position position="256"/>
    </location>
    <ligand>
        <name>sn-glycerol 3-phosphate</name>
        <dbReference type="ChEBI" id="CHEBI:57597"/>
    </ligand>
</feature>
<keyword evidence="17" id="KW-1185">Reference proteome</keyword>
<dbReference type="NCBIfam" id="NF000942">
    <property type="entry name" value="PRK00094.1-4"/>
    <property type="match status" value="1"/>
</dbReference>
<accession>A0A858U250</accession>
<evidence type="ECO:0000256" key="4">
    <source>
        <dbReference type="ARBA" id="ARBA00023027"/>
    </source>
</evidence>
<dbReference type="RefSeq" id="WP_169579960.1">
    <property type="nucleotide sequence ID" value="NZ_CP051480.1"/>
</dbReference>
<feature type="binding site" evidence="8">
    <location>
        <position position="257"/>
    </location>
    <ligand>
        <name>sn-glycerol 3-phosphate</name>
        <dbReference type="ChEBI" id="CHEBI:57597"/>
    </ligand>
</feature>
<proteinExistence type="inferred from homology"/>
<dbReference type="Gene3D" id="1.10.1040.10">
    <property type="entry name" value="N-(1-d-carboxylethyl)-l-norvaline Dehydrogenase, domain 2"/>
    <property type="match status" value="1"/>
</dbReference>
<evidence type="ECO:0000256" key="3">
    <source>
        <dbReference type="ARBA" id="ARBA00023002"/>
    </source>
</evidence>
<keyword evidence="8" id="KW-0963">Cytoplasm</keyword>
<evidence type="ECO:0000256" key="11">
    <source>
        <dbReference type="PIRSR" id="PIRSR000114-3"/>
    </source>
</evidence>
<dbReference type="InterPro" id="IPR006109">
    <property type="entry name" value="G3P_DH_NAD-dep_C"/>
</dbReference>
<evidence type="ECO:0000256" key="6">
    <source>
        <dbReference type="ARBA" id="ARBA00023209"/>
    </source>
</evidence>
<dbReference type="InterPro" id="IPR013328">
    <property type="entry name" value="6PGD_dom2"/>
</dbReference>
<comment type="catalytic activity">
    <reaction evidence="8">
        <text>sn-glycerol 3-phosphate + NAD(+) = dihydroxyacetone phosphate + NADH + H(+)</text>
        <dbReference type="Rhea" id="RHEA:11092"/>
        <dbReference type="ChEBI" id="CHEBI:15378"/>
        <dbReference type="ChEBI" id="CHEBI:57540"/>
        <dbReference type="ChEBI" id="CHEBI:57597"/>
        <dbReference type="ChEBI" id="CHEBI:57642"/>
        <dbReference type="ChEBI" id="CHEBI:57945"/>
        <dbReference type="EC" id="1.1.1.94"/>
    </reaction>
</comment>
<evidence type="ECO:0000259" key="15">
    <source>
        <dbReference type="Pfam" id="PF07479"/>
    </source>
</evidence>
<dbReference type="InterPro" id="IPR006168">
    <property type="entry name" value="G3P_DH_NAD-dep"/>
</dbReference>
<dbReference type="SUPFAM" id="SSF48179">
    <property type="entry name" value="6-phosphogluconate dehydrogenase C-terminal domain-like"/>
    <property type="match status" value="1"/>
</dbReference>
<feature type="binding site" evidence="8">
    <location>
        <position position="246"/>
    </location>
    <ligand>
        <name>sn-glycerol 3-phosphate</name>
        <dbReference type="ChEBI" id="CHEBI:57597"/>
    </ligand>
</feature>
<feature type="active site" description="Proton acceptor" evidence="8 9">
    <location>
        <position position="193"/>
    </location>
</feature>